<organism evidence="1 2">
    <name type="scientific">Cnuella takakiae</name>
    <dbReference type="NCBI Taxonomy" id="1302690"/>
    <lineage>
        <taxon>Bacteria</taxon>
        <taxon>Pseudomonadati</taxon>
        <taxon>Bacteroidota</taxon>
        <taxon>Chitinophagia</taxon>
        <taxon>Chitinophagales</taxon>
        <taxon>Chitinophagaceae</taxon>
        <taxon>Cnuella</taxon>
    </lineage>
</organism>
<accession>A0A1M4ZCT8</accession>
<dbReference type="Proteomes" id="UP000184368">
    <property type="component" value="Unassembled WGS sequence"/>
</dbReference>
<proteinExistence type="predicted"/>
<dbReference type="RefSeq" id="WP_158070022.1">
    <property type="nucleotide sequence ID" value="NZ_FQUO01000005.1"/>
</dbReference>
<evidence type="ECO:0000313" key="2">
    <source>
        <dbReference type="Proteomes" id="UP000184368"/>
    </source>
</evidence>
<dbReference type="OrthoDB" id="9814572at2"/>
<name>A0A1M4ZCT8_9BACT</name>
<protein>
    <submittedName>
        <fullName evidence="1">Uncharacterized protein</fullName>
    </submittedName>
</protein>
<dbReference type="AlphaFoldDB" id="A0A1M4ZCT8"/>
<dbReference type="EMBL" id="FQUO01000005">
    <property type="protein sequence ID" value="SHF15850.1"/>
    <property type="molecule type" value="Genomic_DNA"/>
</dbReference>
<keyword evidence="2" id="KW-1185">Reference proteome</keyword>
<gene>
    <name evidence="1" type="ORF">SAMN05444008_105176</name>
</gene>
<evidence type="ECO:0000313" key="1">
    <source>
        <dbReference type="EMBL" id="SHF15850.1"/>
    </source>
</evidence>
<sequence>MRKDAGVDGDAQPISQLGRYTSLNYFSFHSMAWEAGSELFASCSLKAGGL</sequence>
<reference evidence="1 2" key="1">
    <citation type="submission" date="2016-11" db="EMBL/GenBank/DDBJ databases">
        <authorList>
            <person name="Jaros S."/>
            <person name="Januszkiewicz K."/>
            <person name="Wedrychowicz H."/>
        </authorList>
    </citation>
    <scope>NUCLEOTIDE SEQUENCE [LARGE SCALE GENOMIC DNA]</scope>
    <source>
        <strain evidence="1 2">DSM 26897</strain>
    </source>
</reference>